<keyword evidence="2" id="KW-0285">Flavoprotein</keyword>
<dbReference type="Gene3D" id="2.30.110.10">
    <property type="entry name" value="Electron Transport, Fmn-binding Protein, Chain A"/>
    <property type="match status" value="1"/>
</dbReference>
<dbReference type="AlphaFoldDB" id="A0A1H5B219"/>
<evidence type="ECO:0000256" key="2">
    <source>
        <dbReference type="ARBA" id="ARBA00022630"/>
    </source>
</evidence>
<evidence type="ECO:0000313" key="6">
    <source>
        <dbReference type="Proteomes" id="UP000198992"/>
    </source>
</evidence>
<evidence type="ECO:0000313" key="5">
    <source>
        <dbReference type="EMBL" id="SED48475.1"/>
    </source>
</evidence>
<proteinExistence type="inferred from homology"/>
<evidence type="ECO:0000256" key="1">
    <source>
        <dbReference type="ARBA" id="ARBA00001917"/>
    </source>
</evidence>
<dbReference type="SUPFAM" id="SSF50475">
    <property type="entry name" value="FMN-binding split barrel"/>
    <property type="match status" value="1"/>
</dbReference>
<accession>A0A1H5B219</accession>
<dbReference type="EMBL" id="FNTH01000001">
    <property type="protein sequence ID" value="SED48475.1"/>
    <property type="molecule type" value="Genomic_DNA"/>
</dbReference>
<dbReference type="SMART" id="SM00903">
    <property type="entry name" value="Flavin_Reduct"/>
    <property type="match status" value="1"/>
</dbReference>
<dbReference type="InterPro" id="IPR012349">
    <property type="entry name" value="Split_barrel_FMN-bd"/>
</dbReference>
<dbReference type="GO" id="GO:0016646">
    <property type="term" value="F:oxidoreductase activity, acting on the CH-NH group of donors, NAD or NADP as acceptor"/>
    <property type="evidence" value="ECO:0007669"/>
    <property type="project" value="UniProtKB-ARBA"/>
</dbReference>
<dbReference type="RefSeq" id="WP_092120218.1">
    <property type="nucleotide sequence ID" value="NZ_FNTH01000001.1"/>
</dbReference>
<dbReference type="Pfam" id="PF01613">
    <property type="entry name" value="Flavin_Reduct"/>
    <property type="match status" value="1"/>
</dbReference>
<feature type="domain" description="Flavin reductase like" evidence="4">
    <location>
        <begin position="20"/>
        <end position="185"/>
    </location>
</feature>
<dbReference type="InterPro" id="IPR052174">
    <property type="entry name" value="Flavoredoxin"/>
</dbReference>
<comment type="similarity">
    <text evidence="3">Belongs to the flavoredoxin family.</text>
</comment>
<organism evidence="5 6">
    <name type="scientific">Bradyrhizobium erythrophlei</name>
    <dbReference type="NCBI Taxonomy" id="1437360"/>
    <lineage>
        <taxon>Bacteria</taxon>
        <taxon>Pseudomonadati</taxon>
        <taxon>Pseudomonadota</taxon>
        <taxon>Alphaproteobacteria</taxon>
        <taxon>Hyphomicrobiales</taxon>
        <taxon>Nitrobacteraceae</taxon>
        <taxon>Bradyrhizobium</taxon>
    </lineage>
</organism>
<reference evidence="5 6" key="1">
    <citation type="submission" date="2016-10" db="EMBL/GenBank/DDBJ databases">
        <authorList>
            <person name="de Groot N.N."/>
        </authorList>
    </citation>
    <scope>NUCLEOTIDE SEQUENCE [LARGE SCALE GENOMIC DNA]</scope>
    <source>
        <strain evidence="5 6">MT12</strain>
    </source>
</reference>
<dbReference type="OrthoDB" id="5946411at2"/>
<comment type="cofactor">
    <cofactor evidence="1">
        <name>FMN</name>
        <dbReference type="ChEBI" id="CHEBI:58210"/>
    </cofactor>
</comment>
<dbReference type="PANTHER" id="PTHR43567">
    <property type="entry name" value="FLAVOREDOXIN-RELATED-RELATED"/>
    <property type="match status" value="1"/>
</dbReference>
<evidence type="ECO:0000256" key="3">
    <source>
        <dbReference type="ARBA" id="ARBA00038054"/>
    </source>
</evidence>
<dbReference type="Proteomes" id="UP000198992">
    <property type="component" value="Unassembled WGS sequence"/>
</dbReference>
<sequence length="231" mass="25469">MLSTIDITRTAESRSIEPAILYFGTPVVLIGSTNEDGSPNLAPMSSAWWVGWRCMLGLAANSKTTENMIRTGECVLNLPSVDLVDAVNALARTTGSNPVPAGKIKRGYRHERDKFDISGLTRLHGETVAAPRAAECPVQIEAKVAHVHRMAQEDEVWRGNLMAIEVRVTRVHAHPGILMDGQTDRIDPDKWRPLIMSFQQFYGLSPQKLKHSVLGQIPEGAYKPPGWRPAV</sequence>
<protein>
    <submittedName>
        <fullName evidence="5">NADH-FMN oxidoreductase RutF, flavin reductase (DIM6/NTAB) family</fullName>
    </submittedName>
</protein>
<dbReference type="InterPro" id="IPR002563">
    <property type="entry name" value="Flavin_Rdtase-like_dom"/>
</dbReference>
<gene>
    <name evidence="5" type="ORF">SAMN05444164_4881</name>
</gene>
<evidence type="ECO:0000259" key="4">
    <source>
        <dbReference type="SMART" id="SM00903"/>
    </source>
</evidence>
<dbReference type="GO" id="GO:0010181">
    <property type="term" value="F:FMN binding"/>
    <property type="evidence" value="ECO:0007669"/>
    <property type="project" value="InterPro"/>
</dbReference>
<name>A0A1H5B219_9BRAD</name>
<dbReference type="PANTHER" id="PTHR43567:SF1">
    <property type="entry name" value="FLAVOREDOXIN"/>
    <property type="match status" value="1"/>
</dbReference>